<evidence type="ECO:0000313" key="2">
    <source>
        <dbReference type="Proteomes" id="UP000588017"/>
    </source>
</evidence>
<dbReference type="Proteomes" id="UP000588017">
    <property type="component" value="Unassembled WGS sequence"/>
</dbReference>
<name>A0A841KCY2_9HYPH</name>
<protein>
    <submittedName>
        <fullName evidence="1">Uncharacterized protein</fullName>
    </submittedName>
</protein>
<dbReference type="RefSeq" id="WP_183332409.1">
    <property type="nucleotide sequence ID" value="NZ_BMHX01000002.1"/>
</dbReference>
<comment type="caution">
    <text evidence="1">The sequence shown here is derived from an EMBL/GenBank/DDBJ whole genome shotgun (WGS) entry which is preliminary data.</text>
</comment>
<dbReference type="EMBL" id="JACHEH010000002">
    <property type="protein sequence ID" value="MBB6167129.1"/>
    <property type="molecule type" value="Genomic_DNA"/>
</dbReference>
<dbReference type="AlphaFoldDB" id="A0A841KCY2"/>
<accession>A0A841KCY2</accession>
<evidence type="ECO:0000313" key="1">
    <source>
        <dbReference type="EMBL" id="MBB6167129.1"/>
    </source>
</evidence>
<keyword evidence="2" id="KW-1185">Reference proteome</keyword>
<organism evidence="1 2">
    <name type="scientific">Chelatococcus composti</name>
    <dbReference type="NCBI Taxonomy" id="1743235"/>
    <lineage>
        <taxon>Bacteria</taxon>
        <taxon>Pseudomonadati</taxon>
        <taxon>Pseudomonadota</taxon>
        <taxon>Alphaproteobacteria</taxon>
        <taxon>Hyphomicrobiales</taxon>
        <taxon>Chelatococcaceae</taxon>
        <taxon>Chelatococcus</taxon>
    </lineage>
</organism>
<sequence length="138" mass="15831">MADRAFESLGVEPATWFVFFETRARSRWLSWLALGRFKHVSAAGWIPESGHWVFYDVSLRRSRIAVITDGALAWEHMSRIRDHAVTVAFSPRDGRRFWFRVGFWCVPAIAHLVGCRTQALRPDGLYRALLRQGGALVD</sequence>
<reference evidence="1 2" key="1">
    <citation type="submission" date="2020-08" db="EMBL/GenBank/DDBJ databases">
        <title>Genomic Encyclopedia of Type Strains, Phase IV (KMG-IV): sequencing the most valuable type-strain genomes for metagenomic binning, comparative biology and taxonomic classification.</title>
        <authorList>
            <person name="Goeker M."/>
        </authorList>
    </citation>
    <scope>NUCLEOTIDE SEQUENCE [LARGE SCALE GENOMIC DNA]</scope>
    <source>
        <strain evidence="1 2">DSM 101465</strain>
    </source>
</reference>
<gene>
    <name evidence="1" type="ORF">HNQ73_000747</name>
</gene>
<proteinExistence type="predicted"/>